<evidence type="ECO:0000256" key="1">
    <source>
        <dbReference type="ARBA" id="ARBA00022737"/>
    </source>
</evidence>
<dbReference type="OrthoDB" id="622408at2759"/>
<dbReference type="Pfam" id="PF01535">
    <property type="entry name" value="PPR"/>
    <property type="match status" value="2"/>
</dbReference>
<feature type="repeat" description="PPR" evidence="2">
    <location>
        <begin position="268"/>
        <end position="298"/>
    </location>
</feature>
<dbReference type="RefSeq" id="XP_015944524.1">
    <property type="nucleotide sequence ID" value="XM_016089038.3"/>
</dbReference>
<dbReference type="KEGG" id="adu:107469659"/>
<dbReference type="Pfam" id="PF20431">
    <property type="entry name" value="E_motif"/>
    <property type="match status" value="1"/>
</dbReference>
<evidence type="ECO:0000256" key="2">
    <source>
        <dbReference type="PROSITE-ProRule" id="PRU00708"/>
    </source>
</evidence>
<reference evidence="4" key="2">
    <citation type="submission" date="2025-08" db="UniProtKB">
        <authorList>
            <consortium name="RefSeq"/>
        </authorList>
    </citation>
    <scope>IDENTIFICATION</scope>
    <source>
        <tissue evidence="4">Whole plant</tissue>
    </source>
</reference>
<organism evidence="3 4">
    <name type="scientific">Arachis duranensis</name>
    <name type="common">Wild peanut</name>
    <dbReference type="NCBI Taxonomy" id="130453"/>
    <lineage>
        <taxon>Eukaryota</taxon>
        <taxon>Viridiplantae</taxon>
        <taxon>Streptophyta</taxon>
        <taxon>Embryophyta</taxon>
        <taxon>Tracheophyta</taxon>
        <taxon>Spermatophyta</taxon>
        <taxon>Magnoliopsida</taxon>
        <taxon>eudicotyledons</taxon>
        <taxon>Gunneridae</taxon>
        <taxon>Pentapetalae</taxon>
        <taxon>rosids</taxon>
        <taxon>fabids</taxon>
        <taxon>Fabales</taxon>
        <taxon>Fabaceae</taxon>
        <taxon>Papilionoideae</taxon>
        <taxon>50 kb inversion clade</taxon>
        <taxon>dalbergioids sensu lato</taxon>
        <taxon>Dalbergieae</taxon>
        <taxon>Pterocarpus clade</taxon>
        <taxon>Arachis</taxon>
    </lineage>
</organism>
<dbReference type="FunFam" id="1.25.40.10:FF:001814">
    <property type="entry name" value="Pentatricopeptide repeat-containing protein At1g77170, mitochondrial"/>
    <property type="match status" value="1"/>
</dbReference>
<feature type="repeat" description="PPR" evidence="2">
    <location>
        <begin position="95"/>
        <end position="129"/>
    </location>
</feature>
<dbReference type="PROSITE" id="PS51375">
    <property type="entry name" value="PPR"/>
    <property type="match status" value="4"/>
</dbReference>
<feature type="repeat" description="PPR" evidence="2">
    <location>
        <begin position="196"/>
        <end position="230"/>
    </location>
</feature>
<dbReference type="FunFam" id="1.25.40.10:FF:000090">
    <property type="entry name" value="Pentatricopeptide repeat-containing protein, chloroplastic"/>
    <property type="match status" value="1"/>
</dbReference>
<dbReference type="InterPro" id="IPR002885">
    <property type="entry name" value="PPR_rpt"/>
</dbReference>
<dbReference type="GeneID" id="107469659"/>
<protein>
    <submittedName>
        <fullName evidence="4">Pentatricopeptide repeat-containing protein At1g77170, mitochondrial</fullName>
    </submittedName>
</protein>
<dbReference type="InterPro" id="IPR046960">
    <property type="entry name" value="PPR_At4g14850-like_plant"/>
</dbReference>
<feature type="repeat" description="PPR" evidence="2">
    <location>
        <begin position="299"/>
        <end position="333"/>
    </location>
</feature>
<dbReference type="PANTHER" id="PTHR47926:SF491">
    <property type="entry name" value="(WILD MALAYSIAN BANANA) HYPOTHETICAL PROTEIN"/>
    <property type="match status" value="1"/>
</dbReference>
<keyword evidence="3" id="KW-1185">Reference proteome</keyword>
<dbReference type="Pfam" id="PF13041">
    <property type="entry name" value="PPR_2"/>
    <property type="match status" value="3"/>
</dbReference>
<accession>A0A6P4C5S4</accession>
<dbReference type="GO" id="GO:0009451">
    <property type="term" value="P:RNA modification"/>
    <property type="evidence" value="ECO:0007669"/>
    <property type="project" value="InterPro"/>
</dbReference>
<dbReference type="GO" id="GO:0003723">
    <property type="term" value="F:RNA binding"/>
    <property type="evidence" value="ECO:0007669"/>
    <property type="project" value="InterPro"/>
</dbReference>
<dbReference type="AlphaFoldDB" id="A0A6P4C5S4"/>
<reference evidence="3" key="1">
    <citation type="journal article" date="2016" name="Nat. Genet.">
        <title>The genome sequences of Arachis duranensis and Arachis ipaensis, the diploid ancestors of cultivated peanut.</title>
        <authorList>
            <person name="Bertioli D.J."/>
            <person name="Cannon S.B."/>
            <person name="Froenicke L."/>
            <person name="Huang G."/>
            <person name="Farmer A.D."/>
            <person name="Cannon E.K."/>
            <person name="Liu X."/>
            <person name="Gao D."/>
            <person name="Clevenger J."/>
            <person name="Dash S."/>
            <person name="Ren L."/>
            <person name="Moretzsohn M.C."/>
            <person name="Shirasawa K."/>
            <person name="Huang W."/>
            <person name="Vidigal B."/>
            <person name="Abernathy B."/>
            <person name="Chu Y."/>
            <person name="Niederhuth C.E."/>
            <person name="Umale P."/>
            <person name="Araujo A.C."/>
            <person name="Kozik A."/>
            <person name="Kim K.D."/>
            <person name="Burow M.D."/>
            <person name="Varshney R.K."/>
            <person name="Wang X."/>
            <person name="Zhang X."/>
            <person name="Barkley N."/>
            <person name="Guimaraes P.M."/>
            <person name="Isobe S."/>
            <person name="Guo B."/>
            <person name="Liao B."/>
            <person name="Stalker H.T."/>
            <person name="Schmitz R.J."/>
            <person name="Scheffler B.E."/>
            <person name="Leal-Bertioli S.C."/>
            <person name="Xun X."/>
            <person name="Jackson S.A."/>
            <person name="Michelmore R."/>
            <person name="Ozias-Akins P."/>
        </authorList>
    </citation>
    <scope>NUCLEOTIDE SEQUENCE [LARGE SCALE GENOMIC DNA]</scope>
    <source>
        <strain evidence="3">cv. V14167</strain>
    </source>
</reference>
<proteinExistence type="predicted"/>
<dbReference type="InterPro" id="IPR046848">
    <property type="entry name" value="E_motif"/>
</dbReference>
<keyword evidence="1" id="KW-0677">Repeat</keyword>
<dbReference type="PANTHER" id="PTHR47926">
    <property type="entry name" value="PENTATRICOPEPTIDE REPEAT-CONTAINING PROTEIN"/>
    <property type="match status" value="1"/>
</dbReference>
<gene>
    <name evidence="4" type="primary">LOC107469659</name>
</gene>
<dbReference type="InterPro" id="IPR011990">
    <property type="entry name" value="TPR-like_helical_dom_sf"/>
</dbReference>
<dbReference type="Proteomes" id="UP000515211">
    <property type="component" value="Chromosome 10"/>
</dbReference>
<name>A0A6P4C5S4_ARADU</name>
<sequence>MRFVHHSLQRKNKTIQNYISYDLDSNLANAVMPRLFHLKGSIFAFISRCFSATTKHENDVVALVATQLSNCSGIRQLNQLYAHVLTTHFLESNPAPFNWNNIIRAYVRLDAPRKALHIHVAMLRAGVLPDHYTMPIVLKAVCQCFAVELGKQLHSVAVKLGLQSNEYCETGFLGLYCKAGEFGSARKVFDENPQPKLGSWNAIIGGLSQAGLAQDAIDMFINMRRHGFVPDGVTMVSLTSACGSIGDLNLAIQLHKCVLQAKDSEKTDILLLNSLIDMYGKCGRMDLAYRIFASMEDRNVSSWTSMIVGYGMHGHVKEALDCFWCMIKAGVNPNYVTFIGVLSACVHGGTVQEGRYYFDMMKNVYGITPQMQHYGCMVDLLGRAGLLDEARKMVEEMPMKPNSIVWGCLMGACEKHGNVDMAEWVAKHLQELEPWNDGAYVVLCNIYANHGLWKEVERIRSFMKEGKLAKVPGYSLTTNSN</sequence>
<dbReference type="NCBIfam" id="TIGR00756">
    <property type="entry name" value="PPR"/>
    <property type="match status" value="4"/>
</dbReference>
<evidence type="ECO:0000313" key="3">
    <source>
        <dbReference type="Proteomes" id="UP000515211"/>
    </source>
</evidence>
<dbReference type="Gene3D" id="1.25.40.10">
    <property type="entry name" value="Tetratricopeptide repeat domain"/>
    <property type="match status" value="2"/>
</dbReference>
<evidence type="ECO:0000313" key="4">
    <source>
        <dbReference type="RefSeq" id="XP_015944524.1"/>
    </source>
</evidence>